<proteinExistence type="predicted"/>
<accession>A0AA88QY47</accession>
<organism evidence="2 3">
    <name type="scientific">Escallonia rubra</name>
    <dbReference type="NCBI Taxonomy" id="112253"/>
    <lineage>
        <taxon>Eukaryota</taxon>
        <taxon>Viridiplantae</taxon>
        <taxon>Streptophyta</taxon>
        <taxon>Embryophyta</taxon>
        <taxon>Tracheophyta</taxon>
        <taxon>Spermatophyta</taxon>
        <taxon>Magnoliopsida</taxon>
        <taxon>eudicotyledons</taxon>
        <taxon>Gunneridae</taxon>
        <taxon>Pentapetalae</taxon>
        <taxon>asterids</taxon>
        <taxon>campanulids</taxon>
        <taxon>Escalloniales</taxon>
        <taxon>Escalloniaceae</taxon>
        <taxon>Escallonia</taxon>
    </lineage>
</organism>
<dbReference type="Pfam" id="PF03108">
    <property type="entry name" value="DBD_Tnp_Mut"/>
    <property type="match status" value="1"/>
</dbReference>
<reference evidence="2" key="1">
    <citation type="submission" date="2022-12" db="EMBL/GenBank/DDBJ databases">
        <title>Draft genome assemblies for two species of Escallonia (Escalloniales).</title>
        <authorList>
            <person name="Chanderbali A."/>
            <person name="Dervinis C."/>
            <person name="Anghel I."/>
            <person name="Soltis D."/>
            <person name="Soltis P."/>
            <person name="Zapata F."/>
        </authorList>
    </citation>
    <scope>NUCLEOTIDE SEQUENCE</scope>
    <source>
        <strain evidence="2">UCBG92.1500</strain>
        <tissue evidence="2">Leaf</tissue>
    </source>
</reference>
<evidence type="ECO:0000313" key="3">
    <source>
        <dbReference type="Proteomes" id="UP001187471"/>
    </source>
</evidence>
<keyword evidence="3" id="KW-1185">Reference proteome</keyword>
<feature type="domain" description="Transposase MuDR plant" evidence="1">
    <location>
        <begin position="3"/>
        <end position="58"/>
    </location>
</feature>
<comment type="caution">
    <text evidence="2">The sequence shown here is derived from an EMBL/GenBank/DDBJ whole genome shotgun (WGS) entry which is preliminary data.</text>
</comment>
<evidence type="ECO:0000313" key="2">
    <source>
        <dbReference type="EMBL" id="KAK2978678.1"/>
    </source>
</evidence>
<name>A0AA88QY47_9ASTE</name>
<dbReference type="EMBL" id="JAVXUO010001845">
    <property type="protein sequence ID" value="KAK2978678.1"/>
    <property type="molecule type" value="Genomic_DNA"/>
</dbReference>
<sequence length="111" mass="12734">MIFVDKKVFKDSVKQYSINKVMPIKFRKNMRTKIRVVCQLEDCGWFVYASAHDKSMSVQVQVDLQVPGGQPQASPKNAPSLNNVAFVEEINRKKNDRKVKEFGTKNDLLTD</sequence>
<evidence type="ECO:0000259" key="1">
    <source>
        <dbReference type="Pfam" id="PF03108"/>
    </source>
</evidence>
<dbReference type="Proteomes" id="UP001187471">
    <property type="component" value="Unassembled WGS sequence"/>
</dbReference>
<gene>
    <name evidence="2" type="ORF">RJ640_012584</name>
</gene>
<dbReference type="AlphaFoldDB" id="A0AA88QY47"/>
<protein>
    <recommendedName>
        <fullName evidence="1">Transposase MuDR plant domain-containing protein</fullName>
    </recommendedName>
</protein>
<dbReference type="InterPro" id="IPR004332">
    <property type="entry name" value="Transposase_MuDR"/>
</dbReference>